<feature type="chain" id="PRO_5003523581" description="Cytochrome P450 monooxygenase" evidence="7">
    <location>
        <begin position="22"/>
        <end position="504"/>
    </location>
</feature>
<dbReference type="PROSITE" id="PS00086">
    <property type="entry name" value="CYTOCHROME_P450"/>
    <property type="match status" value="1"/>
</dbReference>
<evidence type="ECO:0000256" key="5">
    <source>
        <dbReference type="PIRSR" id="PIRSR602401-1"/>
    </source>
</evidence>
<dbReference type="GO" id="GO:0005506">
    <property type="term" value="F:iron ion binding"/>
    <property type="evidence" value="ECO:0007669"/>
    <property type="project" value="InterPro"/>
</dbReference>
<dbReference type="GO" id="GO:0020037">
    <property type="term" value="F:heme binding"/>
    <property type="evidence" value="ECO:0007669"/>
    <property type="project" value="InterPro"/>
</dbReference>
<dbReference type="RefSeq" id="XP_013958212.1">
    <property type="nucleotide sequence ID" value="XM_014102737.1"/>
</dbReference>
<dbReference type="PANTHER" id="PTHR24305">
    <property type="entry name" value="CYTOCHROME P450"/>
    <property type="match status" value="1"/>
</dbReference>
<dbReference type="InterPro" id="IPR001128">
    <property type="entry name" value="Cyt_P450"/>
</dbReference>
<dbReference type="OMA" id="LEQWEFK"/>
<feature type="signal peptide" evidence="7">
    <location>
        <begin position="1"/>
        <end position="21"/>
    </location>
</feature>
<dbReference type="GO" id="GO:0016705">
    <property type="term" value="F:oxidoreductase activity, acting on paired donors, with incorporation or reduction of molecular oxygen"/>
    <property type="evidence" value="ECO:0007669"/>
    <property type="project" value="InterPro"/>
</dbReference>
<dbReference type="AlphaFoldDB" id="G9MQ64"/>
<dbReference type="STRING" id="413071.G9MQ64"/>
<evidence type="ECO:0000313" key="9">
    <source>
        <dbReference type="Proteomes" id="UP000007115"/>
    </source>
</evidence>
<dbReference type="EMBL" id="ABDF02000005">
    <property type="protein sequence ID" value="EHK24011.1"/>
    <property type="molecule type" value="Genomic_DNA"/>
</dbReference>
<keyword evidence="6" id="KW-0503">Monooxygenase</keyword>
<dbReference type="InterPro" id="IPR050121">
    <property type="entry name" value="Cytochrome_P450_monoxygenase"/>
</dbReference>
<name>G9MQ64_HYPVG</name>
<accession>G9MQ64</accession>
<evidence type="ECO:0000256" key="1">
    <source>
        <dbReference type="ARBA" id="ARBA00001971"/>
    </source>
</evidence>
<evidence type="ECO:0000256" key="4">
    <source>
        <dbReference type="ARBA" id="ARBA00023004"/>
    </source>
</evidence>
<keyword evidence="4 5" id="KW-0408">Iron</keyword>
<protein>
    <recommendedName>
        <fullName evidence="10">Cytochrome P450 monooxygenase</fullName>
    </recommendedName>
</protein>
<evidence type="ECO:0000256" key="7">
    <source>
        <dbReference type="SAM" id="SignalP"/>
    </source>
</evidence>
<dbReference type="Gene3D" id="1.10.630.10">
    <property type="entry name" value="Cytochrome P450"/>
    <property type="match status" value="1"/>
</dbReference>
<dbReference type="HOGENOM" id="CLU_001570_14_0_1"/>
<dbReference type="InParanoid" id="G9MQ64"/>
<comment type="similarity">
    <text evidence="6">Belongs to the cytochrome P450 family.</text>
</comment>
<keyword evidence="2 5" id="KW-0349">Heme</keyword>
<dbReference type="OrthoDB" id="1470350at2759"/>
<keyword evidence="7" id="KW-0732">Signal</keyword>
<dbReference type="PRINTS" id="PR00385">
    <property type="entry name" value="P450"/>
</dbReference>
<dbReference type="PANTHER" id="PTHR24305:SF172">
    <property type="entry name" value="P450, PUTATIVE (EUROFUNG)-RELATED"/>
    <property type="match status" value="1"/>
</dbReference>
<evidence type="ECO:0000256" key="6">
    <source>
        <dbReference type="RuleBase" id="RU000461"/>
    </source>
</evidence>
<dbReference type="Proteomes" id="UP000007115">
    <property type="component" value="Unassembled WGS sequence"/>
</dbReference>
<dbReference type="eggNOG" id="KOG0157">
    <property type="taxonomic scope" value="Eukaryota"/>
</dbReference>
<keyword evidence="3 5" id="KW-0479">Metal-binding</keyword>
<evidence type="ECO:0000313" key="8">
    <source>
        <dbReference type="EMBL" id="EHK24011.1"/>
    </source>
</evidence>
<keyword evidence="9" id="KW-1185">Reference proteome</keyword>
<evidence type="ECO:0000256" key="3">
    <source>
        <dbReference type="ARBA" id="ARBA00022723"/>
    </source>
</evidence>
<dbReference type="InterPro" id="IPR036396">
    <property type="entry name" value="Cyt_P450_sf"/>
</dbReference>
<dbReference type="GO" id="GO:0004497">
    <property type="term" value="F:monooxygenase activity"/>
    <property type="evidence" value="ECO:0007669"/>
    <property type="project" value="UniProtKB-KW"/>
</dbReference>
<dbReference type="GeneID" id="25794495"/>
<dbReference type="InterPro" id="IPR002401">
    <property type="entry name" value="Cyt_P450_E_grp-I"/>
</dbReference>
<dbReference type="InterPro" id="IPR017972">
    <property type="entry name" value="Cyt_P450_CS"/>
</dbReference>
<dbReference type="Pfam" id="PF00067">
    <property type="entry name" value="p450"/>
    <property type="match status" value="1"/>
</dbReference>
<feature type="binding site" description="axial binding residue" evidence="5">
    <location>
        <position position="449"/>
    </location>
    <ligand>
        <name>heme</name>
        <dbReference type="ChEBI" id="CHEBI:30413"/>
    </ligand>
    <ligandPart>
        <name>Fe</name>
        <dbReference type="ChEBI" id="CHEBI:18248"/>
    </ligandPart>
</feature>
<comment type="cofactor">
    <cofactor evidence="1 5">
        <name>heme</name>
        <dbReference type="ChEBI" id="CHEBI:30413"/>
    </cofactor>
</comment>
<dbReference type="CDD" id="cd11061">
    <property type="entry name" value="CYP67-like"/>
    <property type="match status" value="1"/>
</dbReference>
<keyword evidence="6" id="KW-0560">Oxidoreductase</keyword>
<proteinExistence type="inferred from homology"/>
<comment type="caution">
    <text evidence="8">The sequence shown here is derived from an EMBL/GenBank/DDBJ whole genome shotgun (WGS) entry which is preliminary data.</text>
</comment>
<organism evidence="8 9">
    <name type="scientific">Hypocrea virens (strain Gv29-8 / FGSC 10586)</name>
    <name type="common">Gliocladium virens</name>
    <name type="synonym">Trichoderma virens</name>
    <dbReference type="NCBI Taxonomy" id="413071"/>
    <lineage>
        <taxon>Eukaryota</taxon>
        <taxon>Fungi</taxon>
        <taxon>Dikarya</taxon>
        <taxon>Ascomycota</taxon>
        <taxon>Pezizomycotina</taxon>
        <taxon>Sordariomycetes</taxon>
        <taxon>Hypocreomycetidae</taxon>
        <taxon>Hypocreales</taxon>
        <taxon>Hypocreaceae</taxon>
        <taxon>Trichoderma</taxon>
    </lineage>
</organism>
<evidence type="ECO:0000256" key="2">
    <source>
        <dbReference type="ARBA" id="ARBA00022617"/>
    </source>
</evidence>
<sequence length="504" mass="57178">MIVNLLLVALLLLLLEPLVTYYLDSKKLRRFPNASLLSGVSDLSYILQRYRGFRSKEIHKAHLQHPVVRVGPNSLSFSTPDAIRAIYGHNTPCIKGGTYVTAAGAHPSLLDVVNKEEHARKRRILSHAFATRNLEQWEFKVTDKVQKLIAQFDLVCHENEGEAIIDFRTWSNLFTIEAIADIALSHHLGCLGQGNDLVAITTKDGREKTVNYIDCLHAGRRATSMLIWSTKWFSSLRFVLKKLPGFFQTQWRKGQGFDEMVHYLVQQRLRRYKNGEQLEDFVGCLFQDKHGDARNLEIGEIEAEVATLLDAGSDTTAISLTHAMYFLLRTPVALSRLREELRVALDDSQEVSKYAKVKNLPYLHACINESLRLLPPVAFGLNRMTPPEGLMIDGNWIPGNTLVGVPAYTAHRNPLFSSSEQYQPERWLKDNIKETQGIFIPFSTGARGCIGRNISYIEQTVLLATLVQRYDLSLADSGWNLDHEEAFNLWPGPLPLKIRRRENC</sequence>
<gene>
    <name evidence="8" type="ORF">TRIVIDRAFT_46089</name>
</gene>
<evidence type="ECO:0008006" key="10">
    <source>
        <dbReference type="Google" id="ProtNLM"/>
    </source>
</evidence>
<dbReference type="SUPFAM" id="SSF48264">
    <property type="entry name" value="Cytochrome P450"/>
    <property type="match status" value="1"/>
</dbReference>
<reference evidence="8 9" key="1">
    <citation type="journal article" date="2011" name="Genome Biol.">
        <title>Comparative genome sequence analysis underscores mycoparasitism as the ancestral life style of Trichoderma.</title>
        <authorList>
            <person name="Kubicek C.P."/>
            <person name="Herrera-Estrella A."/>
            <person name="Seidl-Seiboth V."/>
            <person name="Martinez D.A."/>
            <person name="Druzhinina I.S."/>
            <person name="Thon M."/>
            <person name="Zeilinger S."/>
            <person name="Casas-Flores S."/>
            <person name="Horwitz B.A."/>
            <person name="Mukherjee P.K."/>
            <person name="Mukherjee M."/>
            <person name="Kredics L."/>
            <person name="Alcaraz L.D."/>
            <person name="Aerts A."/>
            <person name="Antal Z."/>
            <person name="Atanasova L."/>
            <person name="Cervantes-Badillo M.G."/>
            <person name="Challacombe J."/>
            <person name="Chertkov O."/>
            <person name="McCluskey K."/>
            <person name="Coulpier F."/>
            <person name="Deshpande N."/>
            <person name="von Doehren H."/>
            <person name="Ebbole D.J."/>
            <person name="Esquivel-Naranjo E.U."/>
            <person name="Fekete E."/>
            <person name="Flipphi M."/>
            <person name="Glaser F."/>
            <person name="Gomez-Rodriguez E.Y."/>
            <person name="Gruber S."/>
            <person name="Han C."/>
            <person name="Henrissat B."/>
            <person name="Hermosa R."/>
            <person name="Hernandez-Onate M."/>
            <person name="Karaffa L."/>
            <person name="Kosti I."/>
            <person name="Le Crom S."/>
            <person name="Lindquist E."/>
            <person name="Lucas S."/>
            <person name="Luebeck M."/>
            <person name="Luebeck P.S."/>
            <person name="Margeot A."/>
            <person name="Metz B."/>
            <person name="Misra M."/>
            <person name="Nevalainen H."/>
            <person name="Omann M."/>
            <person name="Packer N."/>
            <person name="Perrone G."/>
            <person name="Uresti-Rivera E.E."/>
            <person name="Salamov A."/>
            <person name="Schmoll M."/>
            <person name="Seiboth B."/>
            <person name="Shapiro H."/>
            <person name="Sukno S."/>
            <person name="Tamayo-Ramos J.A."/>
            <person name="Tisch D."/>
            <person name="Wiest A."/>
            <person name="Wilkinson H.H."/>
            <person name="Zhang M."/>
            <person name="Coutinho P.M."/>
            <person name="Kenerley C.M."/>
            <person name="Monte E."/>
            <person name="Baker S.E."/>
            <person name="Grigoriev I.V."/>
        </authorList>
    </citation>
    <scope>NUCLEOTIDE SEQUENCE [LARGE SCALE GENOMIC DNA]</scope>
    <source>
        <strain evidence="9">Gv29-8 / FGSC 10586</strain>
    </source>
</reference>
<dbReference type="PRINTS" id="PR00463">
    <property type="entry name" value="EP450I"/>
</dbReference>
<dbReference type="VEuPathDB" id="FungiDB:TRIVIDRAFT_46089"/>